<dbReference type="InterPro" id="IPR004538">
    <property type="entry name" value="Hemolysin_A/TlyA"/>
</dbReference>
<sequence length="269" mass="31180">MKLRLDEYIYKINLTQSRSKAKEHITNKKDVYVNNINIIKPSFLVDNNDVIEIRSTKLKYVSRAYEKLEKAINKWNIDLTNKVCLDIGASTGGFTQCCLDNNAKLVYAVDVGTDQLHSSLLNNLKVINMSQCNFRNAKKQDFLKNIDFVCCDVSFISLEKIFLPLKDIVEFNTSGVFLIKPQFELQPKNIKNGRINSKLDHKQAILKVINYANSNSFDVINLDYSPILGNKKQNIEYLAYIIKKENNYKIWKEEEIDQLVNIAWKELKK</sequence>
<dbReference type="AlphaFoldDB" id="A0A0C2VFQ1"/>
<evidence type="ECO:0000259" key="4">
    <source>
        <dbReference type="SMART" id="SM00363"/>
    </source>
</evidence>
<dbReference type="PIRSF" id="PIRSF005578">
    <property type="entry name" value="TlyA"/>
    <property type="match status" value="1"/>
</dbReference>
<comment type="caution">
    <text evidence="5">The sequence shown here is derived from an EMBL/GenBank/DDBJ whole genome shotgun (WGS) entry which is preliminary data.</text>
</comment>
<protein>
    <submittedName>
        <fullName evidence="5">Putative rRNA methylase</fullName>
    </submittedName>
</protein>
<evidence type="ECO:0000256" key="1">
    <source>
        <dbReference type="ARBA" id="ARBA00022884"/>
    </source>
</evidence>
<evidence type="ECO:0000313" key="6">
    <source>
        <dbReference type="Proteomes" id="UP000031975"/>
    </source>
</evidence>
<evidence type="ECO:0000256" key="2">
    <source>
        <dbReference type="ARBA" id="ARBA00029460"/>
    </source>
</evidence>
<dbReference type="OMA" id="VLMVKPQ"/>
<name>A0A0C2VFQ1_MYCCA</name>
<dbReference type="PROSITE" id="PS50889">
    <property type="entry name" value="S4"/>
    <property type="match status" value="1"/>
</dbReference>
<gene>
    <name evidence="5" type="ORF">MCGM508_01340</name>
</gene>
<keyword evidence="5" id="KW-0808">Transferase</keyword>
<dbReference type="GeneID" id="23778990"/>
<dbReference type="SMART" id="SM00363">
    <property type="entry name" value="S4"/>
    <property type="match status" value="1"/>
</dbReference>
<dbReference type="PANTHER" id="PTHR32319">
    <property type="entry name" value="BACTERIAL HEMOLYSIN-LIKE PROTEIN"/>
    <property type="match status" value="1"/>
</dbReference>
<dbReference type="EMBL" id="JXQB01000001">
    <property type="protein sequence ID" value="KIM13723.1"/>
    <property type="molecule type" value="Genomic_DNA"/>
</dbReference>
<organism evidence="5 6">
    <name type="scientific">Mycoplasma capricolum subsp. capricolum</name>
    <dbReference type="NCBI Taxonomy" id="40479"/>
    <lineage>
        <taxon>Bacteria</taxon>
        <taxon>Bacillati</taxon>
        <taxon>Mycoplasmatota</taxon>
        <taxon>Mollicutes</taxon>
        <taxon>Mycoplasmataceae</taxon>
        <taxon>Mycoplasma</taxon>
    </lineage>
</organism>
<reference evidence="5 6" key="1">
    <citation type="submission" date="2015-01" db="EMBL/GenBank/DDBJ databases">
        <title>Draft Genome Sequence of Mycoplasma capricolum subsp. capricolum str. GM508D.</title>
        <authorList>
            <person name="Calcutt M.J."/>
            <person name="Foecking M.F."/>
        </authorList>
    </citation>
    <scope>NUCLEOTIDE SEQUENCE [LARGE SCALE GENOMIC DNA]</scope>
    <source>
        <strain evidence="5 6">GM508D</strain>
    </source>
</reference>
<dbReference type="Proteomes" id="UP000031975">
    <property type="component" value="Unassembled WGS sequence"/>
</dbReference>
<accession>A0A0C2VFQ1</accession>
<keyword evidence="1 3" id="KW-0694">RNA-binding</keyword>
<dbReference type="SUPFAM" id="SSF55174">
    <property type="entry name" value="Alpha-L RNA-binding motif"/>
    <property type="match status" value="1"/>
</dbReference>
<dbReference type="GO" id="GO:0032259">
    <property type="term" value="P:methylation"/>
    <property type="evidence" value="ECO:0007669"/>
    <property type="project" value="UniProtKB-KW"/>
</dbReference>
<comment type="similarity">
    <text evidence="2">Belongs to the TlyA family.</text>
</comment>
<dbReference type="GO" id="GO:0003723">
    <property type="term" value="F:RNA binding"/>
    <property type="evidence" value="ECO:0007669"/>
    <property type="project" value="UniProtKB-KW"/>
</dbReference>
<dbReference type="InterPro" id="IPR047048">
    <property type="entry name" value="TlyA"/>
</dbReference>
<dbReference type="NCBIfam" id="TIGR00478">
    <property type="entry name" value="tly"/>
    <property type="match status" value="1"/>
</dbReference>
<dbReference type="GO" id="GO:0008168">
    <property type="term" value="F:methyltransferase activity"/>
    <property type="evidence" value="ECO:0007669"/>
    <property type="project" value="UniProtKB-KW"/>
</dbReference>
<proteinExistence type="inferred from homology"/>
<dbReference type="SUPFAM" id="SSF53335">
    <property type="entry name" value="S-adenosyl-L-methionine-dependent methyltransferases"/>
    <property type="match status" value="1"/>
</dbReference>
<dbReference type="InterPro" id="IPR036986">
    <property type="entry name" value="S4_RNA-bd_sf"/>
</dbReference>
<dbReference type="RefSeq" id="WP_011386956.1">
    <property type="nucleotide sequence ID" value="NZ_CP143994.1"/>
</dbReference>
<dbReference type="InterPro" id="IPR002942">
    <property type="entry name" value="S4_RNA-bd"/>
</dbReference>
<evidence type="ECO:0000313" key="5">
    <source>
        <dbReference type="EMBL" id="KIM13723.1"/>
    </source>
</evidence>
<dbReference type="CDD" id="cd00165">
    <property type="entry name" value="S4"/>
    <property type="match status" value="1"/>
</dbReference>
<dbReference type="InterPro" id="IPR029063">
    <property type="entry name" value="SAM-dependent_MTases_sf"/>
</dbReference>
<dbReference type="PANTHER" id="PTHR32319:SF0">
    <property type="entry name" value="BACTERIAL HEMOLYSIN-LIKE PROTEIN"/>
    <property type="match status" value="1"/>
</dbReference>
<feature type="domain" description="RNA-binding S4" evidence="4">
    <location>
        <begin position="3"/>
        <end position="69"/>
    </location>
</feature>
<evidence type="ECO:0000256" key="3">
    <source>
        <dbReference type="PROSITE-ProRule" id="PRU00182"/>
    </source>
</evidence>
<dbReference type="Pfam" id="PF01728">
    <property type="entry name" value="FtsJ"/>
    <property type="match status" value="1"/>
</dbReference>
<keyword evidence="5" id="KW-0489">Methyltransferase</keyword>
<dbReference type="InterPro" id="IPR002877">
    <property type="entry name" value="RNA_MeTrfase_FtsJ_dom"/>
</dbReference>
<dbReference type="Gene3D" id="3.10.290.10">
    <property type="entry name" value="RNA-binding S4 domain"/>
    <property type="match status" value="1"/>
</dbReference>
<dbReference type="Gene3D" id="3.40.50.150">
    <property type="entry name" value="Vaccinia Virus protein VP39"/>
    <property type="match status" value="1"/>
</dbReference>